<name>A0A221P0V5_9ACTN</name>
<dbReference type="OrthoDB" id="4332189at2"/>
<protein>
    <recommendedName>
        <fullName evidence="4">Ig-like domain repeat protein</fullName>
    </recommendedName>
</protein>
<feature type="chain" id="PRO_5011219603" description="Ig-like domain repeat protein" evidence="1">
    <location>
        <begin position="36"/>
        <end position="587"/>
    </location>
</feature>
<dbReference type="Proteomes" id="UP000031501">
    <property type="component" value="Chromosome"/>
</dbReference>
<keyword evidence="1" id="KW-0732">Signal</keyword>
<dbReference type="STRING" id="1355015.LK06_018470"/>
<evidence type="ECO:0000256" key="1">
    <source>
        <dbReference type="SAM" id="SignalP"/>
    </source>
</evidence>
<evidence type="ECO:0000313" key="3">
    <source>
        <dbReference type="Proteomes" id="UP000031501"/>
    </source>
</evidence>
<dbReference type="Gene3D" id="2.130.10.10">
    <property type="entry name" value="YVTN repeat-like/Quinoprotein amine dehydrogenase"/>
    <property type="match status" value="1"/>
</dbReference>
<proteinExistence type="predicted"/>
<dbReference type="RefSeq" id="WP_039650719.1">
    <property type="nucleotide sequence ID" value="NZ_CP021080.1"/>
</dbReference>
<dbReference type="AlphaFoldDB" id="A0A221P0V5"/>
<accession>A0A221P0V5</accession>
<evidence type="ECO:0000313" key="2">
    <source>
        <dbReference type="EMBL" id="ASN25851.1"/>
    </source>
</evidence>
<keyword evidence="3" id="KW-1185">Reference proteome</keyword>
<dbReference type="KEGG" id="splu:LK06_018470"/>
<feature type="signal peptide" evidence="1">
    <location>
        <begin position="1"/>
        <end position="35"/>
    </location>
</feature>
<organism evidence="2 3">
    <name type="scientific">Streptomyces pluripotens</name>
    <dbReference type="NCBI Taxonomy" id="1355015"/>
    <lineage>
        <taxon>Bacteria</taxon>
        <taxon>Bacillati</taxon>
        <taxon>Actinomycetota</taxon>
        <taxon>Actinomycetes</taxon>
        <taxon>Kitasatosporales</taxon>
        <taxon>Streptomycetaceae</taxon>
        <taxon>Streptomyces</taxon>
    </lineage>
</organism>
<dbReference type="InterPro" id="IPR015943">
    <property type="entry name" value="WD40/YVTN_repeat-like_dom_sf"/>
</dbReference>
<gene>
    <name evidence="2" type="ORF">LK07_19630</name>
</gene>
<evidence type="ECO:0008006" key="4">
    <source>
        <dbReference type="Google" id="ProtNLM"/>
    </source>
</evidence>
<dbReference type="SUPFAM" id="SSF75011">
    <property type="entry name" value="3-carboxy-cis,cis-mucoante lactonizing enzyme"/>
    <property type="match status" value="1"/>
</dbReference>
<reference evidence="2 3" key="1">
    <citation type="submission" date="2017-07" db="EMBL/GenBank/DDBJ databases">
        <title>Genome sequence of Streptomyces pluripotens MUSC 137T.</title>
        <authorList>
            <person name="Ser H.-L."/>
            <person name="Lee L.-H."/>
        </authorList>
    </citation>
    <scope>NUCLEOTIDE SEQUENCE [LARGE SCALE GENOMIC DNA]</scope>
    <source>
        <strain evidence="2 3">MUSC 137</strain>
    </source>
</reference>
<sequence>MSEHQHARFRRARSLLAALAVCTATLATGAPAAHAVELGEPSDVAVKLPSSTYSRMLVDQARQRVYVTTGALNATVHELLVYDFDGTLLHTVKTDALVDPGAMMLSADGKILYVGVANGILIFNPDDFAYIGGGWLRSDFFKGRCAGDIVATGSTLRFTRMTSQSAPTDCTTEPQALYSGALTGGSYSESISGEVDPKVAVSPAGDKVVEAYAFPSSGSKLAVGVWNATTSTLSRSAVHGFAGPDDPTTVPRDVAVSPDGALALVAAGASGTKTLSTNDLSEVTPGYGPLPDGTSSTAVAFSPDGTLLARGGAVDGTAADLLVQSADPAQGDAPREYAFTDGTSGGDRVADRGLAFSADGSRLFAMTTNAAGDAYWLHVISNPDGRYHSSFDTPLTVQPGTPYAGQAVQISGRLQLNGPAPSTPVQVTAVRHDSAGDHVVPSATVGSDGTFTLEDTPAVTGQATYTVSFAGDSAHDPAQDATLAVDVAKAPTDLALDTPTKATTSGVEIHGTLTTPGAALPAGTTLNVLRATKKGVIDLPAVTVGSDGSFTVDDVPPAKGSTLYSVSYGGDALHEASADWVIVDVTK</sequence>
<dbReference type="EMBL" id="CP022433">
    <property type="protein sequence ID" value="ASN25851.1"/>
    <property type="molecule type" value="Genomic_DNA"/>
</dbReference>